<evidence type="ECO:0000313" key="2">
    <source>
        <dbReference type="EMBL" id="ADP40905.1"/>
    </source>
</evidence>
<dbReference type="GeneID" id="29743195"/>
<dbReference type="EMBL" id="CP002280">
    <property type="protein sequence ID" value="ADP40905.1"/>
    <property type="molecule type" value="Genomic_DNA"/>
</dbReference>
<dbReference type="AlphaFoldDB" id="E3H5X5"/>
<dbReference type="HOGENOM" id="CLU_108926_0_0_11"/>
<name>E3H5X5_ROTDC</name>
<dbReference type="Proteomes" id="UP000000387">
    <property type="component" value="Chromosome"/>
</dbReference>
<accession>E3H5X5</accession>
<dbReference type="KEGG" id="rdn:HMPREF0733_11448"/>
<sequence>MPYQQERSAVEFTAPLFIREDGYWENHMLPYLEAEGWAVITVDCAGVVSYMDFARRLVKTIDPNYSFPEGFNMRWASEEACSIRDRDMQQGLFVLYKNFEQLFTMADDDISACVNILEIMEVNYAGRPLHGSGLYEVLVGYGFDISQESLPRVKEFFEGKVVFAMDGAKYPWSRVERFKKLFFPDGFPDPLYEDGTDWINDPDEYPESTSYTGGREGESSSE</sequence>
<organism evidence="2 3">
    <name type="scientific">Rothia dentocariosa (strain ATCC 17931 / CDC X599 / XDIA)</name>
    <dbReference type="NCBI Taxonomy" id="762948"/>
    <lineage>
        <taxon>Bacteria</taxon>
        <taxon>Bacillati</taxon>
        <taxon>Actinomycetota</taxon>
        <taxon>Actinomycetes</taxon>
        <taxon>Micrococcales</taxon>
        <taxon>Micrococcaceae</taxon>
        <taxon>Rothia</taxon>
    </lineage>
</organism>
<reference evidence="3" key="1">
    <citation type="submission" date="2010-10" db="EMBL/GenBank/DDBJ databases">
        <title>The complete genome of Rothia dentocariosa ATCC 17931.</title>
        <authorList>
            <person name="Muzny D."/>
            <person name="Qin X."/>
            <person name="Buhay C."/>
            <person name="Dugan-Rocha S."/>
            <person name="Ding Y."/>
            <person name="Chen G."/>
            <person name="Hawes A."/>
            <person name="Holder M."/>
            <person name="Jhangiani S."/>
            <person name="Johnson A."/>
            <person name="Khan Z."/>
            <person name="Li Z."/>
            <person name="Liu W."/>
            <person name="Liu X."/>
            <person name="Perez L."/>
            <person name="Shen H."/>
            <person name="Wang Q."/>
            <person name="Watt J."/>
            <person name="Xi L."/>
            <person name="Xin Y."/>
            <person name="Zhou J."/>
            <person name="Deng J."/>
            <person name="Jiang H."/>
            <person name="Liu Y."/>
            <person name="Qu J."/>
            <person name="Song X.-Z."/>
            <person name="Zhang L."/>
            <person name="Villasana D."/>
            <person name="Johnson A."/>
            <person name="Liu J."/>
            <person name="Liyanage D."/>
            <person name="Lorensuhewa L."/>
            <person name="Robinson T."/>
            <person name="Song A."/>
            <person name="Song B.-B."/>
            <person name="Dinh H."/>
            <person name="Thornton R."/>
            <person name="Coyle M."/>
            <person name="Francisco L."/>
            <person name="Jackson L."/>
            <person name="Javaid M."/>
            <person name="Korchina V."/>
            <person name="Kovar C."/>
            <person name="Mata R."/>
            <person name="Mathew T."/>
            <person name="Ngo R."/>
            <person name="Nguyen L."/>
            <person name="Nguyen N."/>
            <person name="Okwuonu G."/>
            <person name="Ongeri F."/>
            <person name="Pham C."/>
            <person name="Simmons D."/>
            <person name="Wilczek-Boney K."/>
            <person name="Hale W."/>
            <person name="Jakkamsetti A."/>
            <person name="Pham P."/>
            <person name="Ruth R."/>
            <person name="San Lucas F."/>
            <person name="Warren J."/>
            <person name="Zhang J."/>
            <person name="Zhao Z."/>
            <person name="Zhou C."/>
            <person name="Zhu D."/>
            <person name="Lee S."/>
            <person name="Bess C."/>
            <person name="Blankenburg K."/>
            <person name="Forbes L."/>
            <person name="Fu Q."/>
            <person name="Gubbala S."/>
            <person name="Hirani K."/>
            <person name="Jayaseelan J.C."/>
            <person name="Lara F."/>
            <person name="Munidasa M."/>
            <person name="Palculict T."/>
            <person name="Patil S."/>
            <person name="Pu L.-L."/>
            <person name="Saada N."/>
            <person name="Tang L."/>
            <person name="Weissenberger G."/>
            <person name="Zhu Y."/>
            <person name="Hemphill L."/>
            <person name="Shang Y."/>
            <person name="Youmans B."/>
            <person name="Ayvaz T."/>
            <person name="Ross M."/>
            <person name="Santibanez J."/>
            <person name="Aqrawi P."/>
            <person name="Gross S."/>
            <person name="Joshi V."/>
            <person name="Fowler G."/>
            <person name="Nazareth L."/>
            <person name="Reid J."/>
            <person name="Worley K."/>
            <person name="Petrosino J."/>
            <person name="Highlander S."/>
            <person name="Gibbs R."/>
        </authorList>
    </citation>
    <scope>NUCLEOTIDE SEQUENCE [LARGE SCALE GENOMIC DNA]</scope>
    <source>
        <strain evidence="3">ATCC 17931 / CDC X599 / XDIA</strain>
    </source>
</reference>
<feature type="compositionally biased region" description="Acidic residues" evidence="1">
    <location>
        <begin position="193"/>
        <end position="206"/>
    </location>
</feature>
<protein>
    <submittedName>
        <fullName evidence="2">Uncharacterized protein</fullName>
    </submittedName>
</protein>
<evidence type="ECO:0000313" key="3">
    <source>
        <dbReference type="Proteomes" id="UP000000387"/>
    </source>
</evidence>
<gene>
    <name evidence="2" type="ordered locus">HMPREF0733_11448</name>
</gene>
<feature type="region of interest" description="Disordered" evidence="1">
    <location>
        <begin position="193"/>
        <end position="222"/>
    </location>
</feature>
<evidence type="ECO:0000256" key="1">
    <source>
        <dbReference type="SAM" id="MobiDB-lite"/>
    </source>
</evidence>
<dbReference type="RefSeq" id="WP_013398647.1">
    <property type="nucleotide sequence ID" value="NC_014643.1"/>
</dbReference>
<proteinExistence type="predicted"/>